<dbReference type="GO" id="GO:0032469">
    <property type="term" value="P:endoplasmic reticulum calcium ion homeostasis"/>
    <property type="evidence" value="ECO:0007669"/>
    <property type="project" value="InterPro"/>
</dbReference>
<dbReference type="PANTHER" id="PTHR12883:SF0">
    <property type="entry name" value="PAT COMPLEX SUBUNIT CCDC47"/>
    <property type="match status" value="1"/>
</dbReference>
<evidence type="ECO:0000256" key="1">
    <source>
        <dbReference type="ARBA" id="ARBA00022692"/>
    </source>
</evidence>
<dbReference type="EMBL" id="JBBCAQ010000010">
    <property type="protein sequence ID" value="KAK7601859.1"/>
    <property type="molecule type" value="Genomic_DNA"/>
</dbReference>
<accession>A0AAN9TZA9</accession>
<sequence>MKITVITASIVLGFLFIVSANNVYKDFMKEDDLKRNEFADFDAFDEDDDFETDIKLEEEKTEQDEQPSSFNAEDAVVEDADEFDHFEDEDEFEGYEQSSESKSSSKKSPEISIVQLPEQLSFHYYVEMALIAGIVIYFANFIRGKQKNSNLVIAWFNTNKSLLNDNFSLVGDDGKVTTISSNTMKKDSEHLYTLWCSGRTCCEGMLVELQFLKRQDLFSVLANYCSDVSDQIHFKFALAKEDMDSYVFCVAPKKNAVKFSKELVDLGTFCPERKSGDKFELPSIFNVMTEINEVAMSFFDGKTVAAFNRYSDLIEYVHISDRYSGPKSPDDNPTKPLEYKRMFLVGFSIPDNGKTAEEIMEYMHPLMNLVFYWLEKIKRFRLSKEGKMKADRNRTRLEEAFLKTTHLARNEAAAARREEKIRKEKERILNEDDPDKQRRWEEKEMKKQMKRKIPKMKQLKVKSL</sequence>
<keyword evidence="12" id="KW-1185">Reference proteome</keyword>
<name>A0AAN9TZA9_9HEMI</name>
<evidence type="ECO:0000256" key="6">
    <source>
        <dbReference type="ARBA" id="ARBA00034875"/>
    </source>
</evidence>
<dbReference type="Pfam" id="PF07946">
    <property type="entry name" value="CCDC47"/>
    <property type="match status" value="1"/>
</dbReference>
<evidence type="ECO:0000256" key="2">
    <source>
        <dbReference type="ARBA" id="ARBA00022989"/>
    </source>
</evidence>
<comment type="caution">
    <text evidence="11">The sequence shown here is derived from an EMBL/GenBank/DDBJ whole genome shotgun (WGS) entry which is preliminary data.</text>
</comment>
<protein>
    <recommendedName>
        <fullName evidence="6">PAT complex subunit CCDC47</fullName>
    </recommendedName>
    <alternativeName>
        <fullName evidence="7">Coiled-coil domain-containing protein 47</fullName>
    </alternativeName>
</protein>
<evidence type="ECO:0000256" key="8">
    <source>
        <dbReference type="SAM" id="MobiDB-lite"/>
    </source>
</evidence>
<evidence type="ECO:0000313" key="12">
    <source>
        <dbReference type="Proteomes" id="UP001367676"/>
    </source>
</evidence>
<feature type="compositionally biased region" description="Basic residues" evidence="8">
    <location>
        <begin position="448"/>
        <end position="464"/>
    </location>
</feature>
<dbReference type="GO" id="GO:0005509">
    <property type="term" value="F:calcium ion binding"/>
    <property type="evidence" value="ECO:0007669"/>
    <property type="project" value="InterPro"/>
</dbReference>
<feature type="compositionally biased region" description="Basic and acidic residues" evidence="8">
    <location>
        <begin position="424"/>
        <end position="447"/>
    </location>
</feature>
<evidence type="ECO:0000256" key="7">
    <source>
        <dbReference type="ARBA" id="ARBA00034902"/>
    </source>
</evidence>
<feature type="region of interest" description="Disordered" evidence="8">
    <location>
        <begin position="424"/>
        <end position="464"/>
    </location>
</feature>
<keyword evidence="1 9" id="KW-0812">Transmembrane</keyword>
<feature type="signal peptide" evidence="10">
    <location>
        <begin position="1"/>
        <end position="20"/>
    </location>
</feature>
<gene>
    <name evidence="11" type="ORF">V9T40_009300</name>
</gene>
<keyword evidence="3 9" id="KW-0472">Membrane</keyword>
<dbReference type="AlphaFoldDB" id="A0AAN9TZA9"/>
<dbReference type="InterPro" id="IPR012879">
    <property type="entry name" value="CCDC47"/>
</dbReference>
<organism evidence="11 12">
    <name type="scientific">Parthenolecanium corni</name>
    <dbReference type="NCBI Taxonomy" id="536013"/>
    <lineage>
        <taxon>Eukaryota</taxon>
        <taxon>Metazoa</taxon>
        <taxon>Ecdysozoa</taxon>
        <taxon>Arthropoda</taxon>
        <taxon>Hexapoda</taxon>
        <taxon>Insecta</taxon>
        <taxon>Pterygota</taxon>
        <taxon>Neoptera</taxon>
        <taxon>Paraneoptera</taxon>
        <taxon>Hemiptera</taxon>
        <taxon>Sternorrhyncha</taxon>
        <taxon>Coccoidea</taxon>
        <taxon>Coccidae</taxon>
        <taxon>Parthenolecanium</taxon>
    </lineage>
</organism>
<dbReference type="Proteomes" id="UP001367676">
    <property type="component" value="Unassembled WGS sequence"/>
</dbReference>
<keyword evidence="10" id="KW-0732">Signal</keyword>
<evidence type="ECO:0000256" key="4">
    <source>
        <dbReference type="ARBA" id="ARBA00034697"/>
    </source>
</evidence>
<comment type="subcellular location">
    <subcellularLocation>
        <location evidence="4">Rough endoplasmic reticulum membrane</location>
        <topology evidence="4">Single-pass type I membrane protein</topology>
    </subcellularLocation>
</comment>
<evidence type="ECO:0000256" key="9">
    <source>
        <dbReference type="SAM" id="Phobius"/>
    </source>
</evidence>
<evidence type="ECO:0000256" key="10">
    <source>
        <dbReference type="SAM" id="SignalP"/>
    </source>
</evidence>
<feature type="transmembrane region" description="Helical" evidence="9">
    <location>
        <begin position="122"/>
        <end position="142"/>
    </location>
</feature>
<feature type="region of interest" description="Disordered" evidence="8">
    <location>
        <begin position="89"/>
        <end position="108"/>
    </location>
</feature>
<evidence type="ECO:0000313" key="11">
    <source>
        <dbReference type="EMBL" id="KAK7601859.1"/>
    </source>
</evidence>
<reference evidence="11 12" key="1">
    <citation type="submission" date="2024-03" db="EMBL/GenBank/DDBJ databases">
        <title>Adaptation during the transition from Ophiocordyceps entomopathogen to insect associate is accompanied by gene loss and intensified selection.</title>
        <authorList>
            <person name="Ward C.M."/>
            <person name="Onetto C.A."/>
            <person name="Borneman A.R."/>
        </authorList>
    </citation>
    <scope>NUCLEOTIDE SEQUENCE [LARGE SCALE GENOMIC DNA]</scope>
    <source>
        <strain evidence="11">AWRI1</strain>
        <tissue evidence="11">Single Adult Female</tissue>
    </source>
</reference>
<dbReference type="PANTHER" id="PTHR12883">
    <property type="entry name" value="ADIPOCYTE-SPECIFIC PROTEIN 4-RELATED"/>
    <property type="match status" value="1"/>
</dbReference>
<dbReference type="GO" id="GO:0030867">
    <property type="term" value="C:rough endoplasmic reticulum membrane"/>
    <property type="evidence" value="ECO:0007669"/>
    <property type="project" value="UniProtKB-SubCell"/>
</dbReference>
<evidence type="ECO:0000256" key="5">
    <source>
        <dbReference type="ARBA" id="ARBA00034746"/>
    </source>
</evidence>
<evidence type="ECO:0000256" key="3">
    <source>
        <dbReference type="ARBA" id="ARBA00023136"/>
    </source>
</evidence>
<keyword evidence="2 9" id="KW-1133">Transmembrane helix</keyword>
<feature type="region of interest" description="Disordered" evidence="8">
    <location>
        <begin position="52"/>
        <end position="74"/>
    </location>
</feature>
<comment type="similarity">
    <text evidence="5">Belongs to the CCDC47 family.</text>
</comment>
<feature type="chain" id="PRO_5043054168" description="PAT complex subunit CCDC47" evidence="10">
    <location>
        <begin position="21"/>
        <end position="464"/>
    </location>
</feature>
<proteinExistence type="inferred from homology"/>